<evidence type="ECO:0000256" key="4">
    <source>
        <dbReference type="SAM" id="SignalP"/>
    </source>
</evidence>
<dbReference type="Pfam" id="PF03403">
    <property type="entry name" value="PAF-AH_p_II"/>
    <property type="match status" value="2"/>
</dbReference>
<dbReference type="GO" id="GO:0016042">
    <property type="term" value="P:lipid catabolic process"/>
    <property type="evidence" value="ECO:0007669"/>
    <property type="project" value="UniProtKB-KW"/>
</dbReference>
<dbReference type="Gene3D" id="3.40.50.1820">
    <property type="entry name" value="alpha/beta hydrolase"/>
    <property type="match status" value="1"/>
</dbReference>
<dbReference type="EMBL" id="FOAZ01000022">
    <property type="protein sequence ID" value="SEM27962.1"/>
    <property type="molecule type" value="Genomic_DNA"/>
</dbReference>
<keyword evidence="1 5" id="KW-0378">Hydrolase</keyword>
<dbReference type="eggNOG" id="COG4188">
    <property type="taxonomic scope" value="Bacteria"/>
</dbReference>
<reference evidence="6" key="1">
    <citation type="submission" date="2016-10" db="EMBL/GenBank/DDBJ databases">
        <authorList>
            <person name="Varghese N."/>
        </authorList>
    </citation>
    <scope>NUCLEOTIDE SEQUENCE [LARGE SCALE GENOMIC DNA]</scope>
    <source>
        <strain evidence="6">DSM 45096 / BCRC 16803 / CGMCC 4.1857 / CIP 109030 / JCM 12277 / KCTC 19219 / NBRC 100920 / 33214</strain>
    </source>
</reference>
<organism evidence="5 6">
    <name type="scientific">Streptacidiphilus jiangxiensis</name>
    <dbReference type="NCBI Taxonomy" id="235985"/>
    <lineage>
        <taxon>Bacteria</taxon>
        <taxon>Bacillati</taxon>
        <taxon>Actinomycetota</taxon>
        <taxon>Actinomycetes</taxon>
        <taxon>Kitasatosporales</taxon>
        <taxon>Streptomycetaceae</taxon>
        <taxon>Streptacidiphilus</taxon>
    </lineage>
</organism>
<dbReference type="PANTHER" id="PTHR10272">
    <property type="entry name" value="PLATELET-ACTIVATING FACTOR ACETYLHYDROLASE"/>
    <property type="match status" value="1"/>
</dbReference>
<name>A0A1H7X277_STRJI</name>
<evidence type="ECO:0000256" key="2">
    <source>
        <dbReference type="ARBA" id="ARBA00022963"/>
    </source>
</evidence>
<dbReference type="AlphaFoldDB" id="A0A1H7X277"/>
<dbReference type="InterPro" id="IPR029058">
    <property type="entry name" value="AB_hydrolase_fold"/>
</dbReference>
<dbReference type="Proteomes" id="UP000183015">
    <property type="component" value="Unassembled WGS sequence"/>
</dbReference>
<evidence type="ECO:0000256" key="3">
    <source>
        <dbReference type="ARBA" id="ARBA00023098"/>
    </source>
</evidence>
<accession>A0A1H7X277</accession>
<feature type="chain" id="PRO_5010300240" evidence="4">
    <location>
        <begin position="30"/>
        <end position="401"/>
    </location>
</feature>
<gene>
    <name evidence="5" type="ORF">SAMN05414137_12291</name>
</gene>
<keyword evidence="3" id="KW-0443">Lipid metabolism</keyword>
<dbReference type="GO" id="GO:0003847">
    <property type="term" value="F:1-alkyl-2-acetylglycerophosphocholine esterase activity"/>
    <property type="evidence" value="ECO:0007669"/>
    <property type="project" value="TreeGrafter"/>
</dbReference>
<feature type="signal peptide" evidence="4">
    <location>
        <begin position="1"/>
        <end position="29"/>
    </location>
</feature>
<dbReference type="PANTHER" id="PTHR10272:SF0">
    <property type="entry name" value="PLATELET-ACTIVATING FACTOR ACETYLHYDROLASE"/>
    <property type="match status" value="1"/>
</dbReference>
<keyword evidence="2" id="KW-0442">Lipid degradation</keyword>
<keyword evidence="6" id="KW-1185">Reference proteome</keyword>
<evidence type="ECO:0000256" key="1">
    <source>
        <dbReference type="ARBA" id="ARBA00022801"/>
    </source>
</evidence>
<protein>
    <submittedName>
        <fullName evidence="5">Platelet-activating factor acetylhydrolase, isoform II</fullName>
    </submittedName>
</protein>
<dbReference type="RefSeq" id="WP_042452405.1">
    <property type="nucleotide sequence ID" value="NZ_BBPN01000025.1"/>
</dbReference>
<dbReference type="OrthoDB" id="569821at2"/>
<keyword evidence="4" id="KW-0732">Signal</keyword>
<sequence length="401" mass="42442">MTTLRSAATALALALVLPLPIVAAGTASAAPVPVAARAAVQLALPRPTGPYAVGVDVLHLVDRHRQDPWVPSAGPRQLMVSLYYPARRGTGRPAPYMNATEAKLLLDQRAPGSGLPPHLLADTRTYAFTDARPDHGRYPLVVLSPGFGLPRQTLTALAVDLTSHGYVVALVDHTYEDSGTTFPDGRTLTCTLLCSDSPDAPGPVAIADSRAEDVSFVLDQLAGAHPVWRYAHLIDSRRIGMAGHSLGGAATVPVMATDRRVRAGADLDGAIFDGLPVAGLGRRPLLLLGNSTDHTVGGGETSWSTDWPLLDGWKRWLTVTGSTHLDFTDLPVLAAEVGYPIQGEQIAAARSLAITRSYVRAFFDLQLKGVPQPLFDGPSRAYPEVVFQQPVRPGTGISSGS</sequence>
<evidence type="ECO:0000313" key="6">
    <source>
        <dbReference type="Proteomes" id="UP000183015"/>
    </source>
</evidence>
<evidence type="ECO:0000313" key="5">
    <source>
        <dbReference type="EMBL" id="SEM27962.1"/>
    </source>
</evidence>
<dbReference type="SUPFAM" id="SSF53474">
    <property type="entry name" value="alpha/beta-Hydrolases"/>
    <property type="match status" value="1"/>
</dbReference>
<proteinExistence type="predicted"/>
<dbReference type="STRING" id="235985.SAMN05414137_12291"/>